<evidence type="ECO:0000256" key="4">
    <source>
        <dbReference type="ARBA" id="ARBA00022695"/>
    </source>
</evidence>
<evidence type="ECO:0000256" key="3">
    <source>
        <dbReference type="ARBA" id="ARBA00022679"/>
    </source>
</evidence>
<dbReference type="AlphaFoldDB" id="A0A1G2LRR2"/>
<comment type="similarity">
    <text evidence="1 6">Belongs to the UDPGP type 2 family.</text>
</comment>
<organism evidence="8 9">
    <name type="scientific">Candidatus Tagabacteria bacterium RIFCSPLOWO2_01_FULL_39_11</name>
    <dbReference type="NCBI Taxonomy" id="1802295"/>
    <lineage>
        <taxon>Bacteria</taxon>
        <taxon>Candidatus Tagaibacteriota</taxon>
    </lineage>
</organism>
<dbReference type="InterPro" id="IPR029044">
    <property type="entry name" value="Nucleotide-diphossugar_trans"/>
</dbReference>
<dbReference type="PANTHER" id="PTHR43197:SF1">
    <property type="entry name" value="UTP--GLUCOSE-1-PHOSPHATE URIDYLYLTRANSFERASE"/>
    <property type="match status" value="1"/>
</dbReference>
<dbReference type="EMBL" id="MHQZ01000012">
    <property type="protein sequence ID" value="OHA14335.1"/>
    <property type="molecule type" value="Genomic_DNA"/>
</dbReference>
<dbReference type="NCBIfam" id="TIGR01099">
    <property type="entry name" value="galU"/>
    <property type="match status" value="1"/>
</dbReference>
<evidence type="ECO:0000313" key="8">
    <source>
        <dbReference type="EMBL" id="OHA14335.1"/>
    </source>
</evidence>
<evidence type="ECO:0000256" key="6">
    <source>
        <dbReference type="RuleBase" id="RU361259"/>
    </source>
</evidence>
<dbReference type="InterPro" id="IPR005771">
    <property type="entry name" value="GalU_uridylyltTrfase_bac/arc"/>
</dbReference>
<feature type="domain" description="Nucleotidyl transferase" evidence="7">
    <location>
        <begin position="8"/>
        <end position="268"/>
    </location>
</feature>
<dbReference type="CDD" id="cd02541">
    <property type="entry name" value="UGPase_prokaryotic"/>
    <property type="match status" value="1"/>
</dbReference>
<dbReference type="InterPro" id="IPR005835">
    <property type="entry name" value="NTP_transferase_dom"/>
</dbReference>
<evidence type="ECO:0000256" key="1">
    <source>
        <dbReference type="ARBA" id="ARBA00006890"/>
    </source>
</evidence>
<evidence type="ECO:0000259" key="7">
    <source>
        <dbReference type="Pfam" id="PF00483"/>
    </source>
</evidence>
<accession>A0A1G2LRR2</accession>
<dbReference type="PANTHER" id="PTHR43197">
    <property type="entry name" value="UTP--GLUCOSE-1-PHOSPHATE URIDYLYLTRANSFERASE"/>
    <property type="match status" value="1"/>
</dbReference>
<keyword evidence="4 6" id="KW-0548">Nucleotidyltransferase</keyword>
<name>A0A1G2LRR2_9BACT</name>
<comment type="catalytic activity">
    <reaction evidence="5 6">
        <text>alpha-D-glucose 1-phosphate + UTP + H(+) = UDP-alpha-D-glucose + diphosphate</text>
        <dbReference type="Rhea" id="RHEA:19889"/>
        <dbReference type="ChEBI" id="CHEBI:15378"/>
        <dbReference type="ChEBI" id="CHEBI:33019"/>
        <dbReference type="ChEBI" id="CHEBI:46398"/>
        <dbReference type="ChEBI" id="CHEBI:58601"/>
        <dbReference type="ChEBI" id="CHEBI:58885"/>
        <dbReference type="EC" id="2.7.7.9"/>
    </reaction>
</comment>
<proteinExistence type="inferred from homology"/>
<dbReference type="GO" id="GO:0006011">
    <property type="term" value="P:UDP-alpha-D-glucose metabolic process"/>
    <property type="evidence" value="ECO:0007669"/>
    <property type="project" value="InterPro"/>
</dbReference>
<comment type="caution">
    <text evidence="8">The sequence shown here is derived from an EMBL/GenBank/DDBJ whole genome shotgun (WGS) entry which is preliminary data.</text>
</comment>
<evidence type="ECO:0000256" key="2">
    <source>
        <dbReference type="ARBA" id="ARBA00012415"/>
    </source>
</evidence>
<dbReference type="Gene3D" id="3.90.550.10">
    <property type="entry name" value="Spore Coat Polysaccharide Biosynthesis Protein SpsA, Chain A"/>
    <property type="match status" value="1"/>
</dbReference>
<dbReference type="EC" id="2.7.7.9" evidence="2 6"/>
<reference evidence="8 9" key="1">
    <citation type="journal article" date="2016" name="Nat. Commun.">
        <title>Thousands of microbial genomes shed light on interconnected biogeochemical processes in an aquifer system.</title>
        <authorList>
            <person name="Anantharaman K."/>
            <person name="Brown C.T."/>
            <person name="Hug L.A."/>
            <person name="Sharon I."/>
            <person name="Castelle C.J."/>
            <person name="Probst A.J."/>
            <person name="Thomas B.C."/>
            <person name="Singh A."/>
            <person name="Wilkins M.J."/>
            <person name="Karaoz U."/>
            <person name="Brodie E.L."/>
            <person name="Williams K.H."/>
            <person name="Hubbard S.S."/>
            <person name="Banfield J.F."/>
        </authorList>
    </citation>
    <scope>NUCLEOTIDE SEQUENCE [LARGE SCALE GENOMIC DNA]</scope>
</reference>
<dbReference type="Pfam" id="PF00483">
    <property type="entry name" value="NTP_transferase"/>
    <property type="match status" value="1"/>
</dbReference>
<dbReference type="GO" id="GO:0003983">
    <property type="term" value="F:UTP:glucose-1-phosphate uridylyltransferase activity"/>
    <property type="evidence" value="ECO:0007669"/>
    <property type="project" value="UniProtKB-EC"/>
</dbReference>
<sequence length="290" mass="32675">MKNGIIQKAILPVAGFGTRFLPASKAQPKEMLPIVDKPIVQYLVEEAVASGIKDVIFVTGRGKRAIEDHFDHSFELEHNLVEKGKHNFLKEIANISNLANFIYVRQPLPFGDGHAILCAKKLIGSREPFAVLFGDDIVDSKIPCIKQMMAIFGKYGDPVVALERVPRKDVSKYGVVSSVKIEERTYQIKDVIEKPTIKEAPSNLIVVGKYILTPDIFYFLEKLEKSGKKEIRLADALGLMLKKRPVYGYEFKGKRYDCGSKIGLLKAQVEFGLKHLEIGGDFKQYLRKHR</sequence>
<evidence type="ECO:0000256" key="5">
    <source>
        <dbReference type="ARBA" id="ARBA00048128"/>
    </source>
</evidence>
<keyword evidence="3 6" id="KW-0808">Transferase</keyword>
<gene>
    <name evidence="8" type="ORF">A2909_02510</name>
</gene>
<dbReference type="SUPFAM" id="SSF53448">
    <property type="entry name" value="Nucleotide-diphospho-sugar transferases"/>
    <property type="match status" value="1"/>
</dbReference>
<protein>
    <recommendedName>
        <fullName evidence="2 6">UTP--glucose-1-phosphate uridylyltransferase</fullName>
        <ecNumber evidence="2 6">2.7.7.9</ecNumber>
    </recommendedName>
    <alternativeName>
        <fullName evidence="6">UDP-glucose pyrophosphorylase</fullName>
    </alternativeName>
</protein>
<dbReference type="Proteomes" id="UP000178302">
    <property type="component" value="Unassembled WGS sequence"/>
</dbReference>
<evidence type="ECO:0000313" key="9">
    <source>
        <dbReference type="Proteomes" id="UP000178302"/>
    </source>
</evidence>